<comment type="caution">
    <text evidence="8">The sequence shown here is derived from an EMBL/GenBank/DDBJ whole genome shotgun (WGS) entry which is preliminary data.</text>
</comment>
<evidence type="ECO:0000256" key="2">
    <source>
        <dbReference type="ARBA" id="ARBA00012958"/>
    </source>
</evidence>
<dbReference type="EC" id="2.7.4.2" evidence="2"/>
<protein>
    <recommendedName>
        <fullName evidence="2">phosphomevalonate kinase</fullName>
        <ecNumber evidence="2">2.7.4.2</ecNumber>
    </recommendedName>
</protein>
<evidence type="ECO:0000256" key="1">
    <source>
        <dbReference type="ARBA" id="ARBA00005017"/>
    </source>
</evidence>
<dbReference type="Pfam" id="PF00288">
    <property type="entry name" value="GHMP_kinases_N"/>
    <property type="match status" value="1"/>
</dbReference>
<keyword evidence="6" id="KW-0067">ATP-binding</keyword>
<dbReference type="InterPro" id="IPR036554">
    <property type="entry name" value="GHMP_kinase_C_sf"/>
</dbReference>
<dbReference type="GO" id="GO:0004631">
    <property type="term" value="F:phosphomevalonate kinase activity"/>
    <property type="evidence" value="ECO:0007669"/>
    <property type="project" value="UniProtKB-EC"/>
</dbReference>
<organism evidence="8 9">
    <name type="scientific">Candidatus Pseudogracilibacillus intestinigallinarum</name>
    <dbReference type="NCBI Taxonomy" id="2838742"/>
    <lineage>
        <taxon>Bacteria</taxon>
        <taxon>Bacillati</taxon>
        <taxon>Bacillota</taxon>
        <taxon>Bacilli</taxon>
        <taxon>Bacillales</taxon>
        <taxon>Bacillaceae</taxon>
        <taxon>Pseudogracilibacillus</taxon>
    </lineage>
</organism>
<feature type="domain" description="GHMP kinase N-terminal" evidence="7">
    <location>
        <begin position="88"/>
        <end position="175"/>
    </location>
</feature>
<evidence type="ECO:0000259" key="7">
    <source>
        <dbReference type="Pfam" id="PF00288"/>
    </source>
</evidence>
<feature type="non-terminal residue" evidence="8">
    <location>
        <position position="268"/>
    </location>
</feature>
<dbReference type="PANTHER" id="PTHR31814:SF2">
    <property type="entry name" value="PHOSPHOMEVALONATE KINASE"/>
    <property type="match status" value="1"/>
</dbReference>
<evidence type="ECO:0000256" key="5">
    <source>
        <dbReference type="ARBA" id="ARBA00022777"/>
    </source>
</evidence>
<evidence type="ECO:0000256" key="6">
    <source>
        <dbReference type="ARBA" id="ARBA00022840"/>
    </source>
</evidence>
<keyword evidence="3 8" id="KW-0808">Transferase</keyword>
<proteinExistence type="predicted"/>
<dbReference type="AlphaFoldDB" id="A0A9D1PLC1"/>
<evidence type="ECO:0000313" key="9">
    <source>
        <dbReference type="Proteomes" id="UP000823937"/>
    </source>
</evidence>
<dbReference type="PANTHER" id="PTHR31814">
    <property type="match status" value="1"/>
</dbReference>
<reference evidence="8" key="2">
    <citation type="submission" date="2021-04" db="EMBL/GenBank/DDBJ databases">
        <authorList>
            <person name="Gilroy R."/>
        </authorList>
    </citation>
    <scope>NUCLEOTIDE SEQUENCE</scope>
    <source>
        <strain evidence="8">CHK169-2315</strain>
    </source>
</reference>
<dbReference type="InterPro" id="IPR035102">
    <property type="entry name" value="Phosphomevalonate_kinase"/>
</dbReference>
<dbReference type="InterPro" id="IPR014721">
    <property type="entry name" value="Ribsml_uS5_D2-typ_fold_subgr"/>
</dbReference>
<keyword evidence="4" id="KW-0547">Nucleotide-binding</keyword>
<dbReference type="InterPro" id="IPR006204">
    <property type="entry name" value="GHMP_kinase_N_dom"/>
</dbReference>
<comment type="pathway">
    <text evidence="1">Isoprenoid biosynthesis; isopentenyl diphosphate biosynthesis via mevalonate pathway; isopentenyl diphosphate from (R)-mevalonate: step 2/3.</text>
</comment>
<evidence type="ECO:0000256" key="4">
    <source>
        <dbReference type="ARBA" id="ARBA00022741"/>
    </source>
</evidence>
<accession>A0A9D1PLC1</accession>
<dbReference type="EMBL" id="DXHX01000086">
    <property type="protein sequence ID" value="HIV74598.1"/>
    <property type="molecule type" value="Genomic_DNA"/>
</dbReference>
<dbReference type="GO" id="GO:0005524">
    <property type="term" value="F:ATP binding"/>
    <property type="evidence" value="ECO:0007669"/>
    <property type="project" value="UniProtKB-KW"/>
</dbReference>
<dbReference type="Gene3D" id="3.30.70.890">
    <property type="entry name" value="GHMP kinase, C-terminal domain"/>
    <property type="match status" value="1"/>
</dbReference>
<reference evidence="8" key="1">
    <citation type="journal article" date="2021" name="PeerJ">
        <title>Extensive microbial diversity within the chicken gut microbiome revealed by metagenomics and culture.</title>
        <authorList>
            <person name="Gilroy R."/>
            <person name="Ravi A."/>
            <person name="Getino M."/>
            <person name="Pursley I."/>
            <person name="Horton D.L."/>
            <person name="Alikhan N.F."/>
            <person name="Baker D."/>
            <person name="Gharbi K."/>
            <person name="Hall N."/>
            <person name="Watson M."/>
            <person name="Adriaenssens E.M."/>
            <person name="Foster-Nyarko E."/>
            <person name="Jarju S."/>
            <person name="Secka A."/>
            <person name="Antonio M."/>
            <person name="Oren A."/>
            <person name="Chaudhuri R.R."/>
            <person name="La Ragione R."/>
            <person name="Hildebrand F."/>
            <person name="Pallen M.J."/>
        </authorList>
    </citation>
    <scope>NUCLEOTIDE SEQUENCE</scope>
    <source>
        <strain evidence="8">CHK169-2315</strain>
    </source>
</reference>
<dbReference type="InterPro" id="IPR005917">
    <property type="entry name" value="Pmev_kinase_bact"/>
</dbReference>
<dbReference type="Gene3D" id="3.30.230.10">
    <property type="match status" value="1"/>
</dbReference>
<keyword evidence="5 8" id="KW-0418">Kinase</keyword>
<evidence type="ECO:0000256" key="3">
    <source>
        <dbReference type="ARBA" id="ARBA00022679"/>
    </source>
</evidence>
<dbReference type="Proteomes" id="UP000823937">
    <property type="component" value="Unassembled WGS sequence"/>
</dbReference>
<name>A0A9D1PLC1_9BACI</name>
<sequence>MEQAIKIKVPGKLMVAGEFAVLEKHHPLIVMAVDRFVETTIEKTPISRVCLPDVEVPSATWDFLKKRVHIHHSSRRMSFVNDAMSYTLRYLKEQNIEIEPFTITVHSELDDKKTGVKFGLGSSAAVVTSVVRAILQLFLGDKVTEELVFKLASISHVKTQGNGSGADIAASTYGGVLLYTSFQAEWLLSQFRKTLSITELIEKDWEYLSIKQMKLPPSIQLAVGWTGKAASTKSLVKEVKKMDDRSVYEAFLVKSKTAVLLMIEGMET</sequence>
<evidence type="ECO:0000313" key="8">
    <source>
        <dbReference type="EMBL" id="HIV74598.1"/>
    </source>
</evidence>
<dbReference type="InterPro" id="IPR020568">
    <property type="entry name" value="Ribosomal_Su5_D2-typ_SF"/>
</dbReference>
<dbReference type="SUPFAM" id="SSF54211">
    <property type="entry name" value="Ribosomal protein S5 domain 2-like"/>
    <property type="match status" value="1"/>
</dbReference>
<dbReference type="NCBIfam" id="TIGR01220">
    <property type="entry name" value="Pmev_kin_Gr_pos"/>
    <property type="match status" value="1"/>
</dbReference>
<gene>
    <name evidence="8" type="ORF">H9895_05880</name>
</gene>